<gene>
    <name evidence="2" type="primary">cheW6</name>
    <name evidence="2" type="ordered locus">Awo_c32180</name>
</gene>
<feature type="domain" description="CheW-like" evidence="1">
    <location>
        <begin position="696"/>
        <end position="833"/>
    </location>
</feature>
<dbReference type="AlphaFoldDB" id="H6LJL8"/>
<dbReference type="InterPro" id="IPR036061">
    <property type="entry name" value="CheW-like_dom_sf"/>
</dbReference>
<evidence type="ECO:0000313" key="2">
    <source>
        <dbReference type="EMBL" id="AFA49946.1"/>
    </source>
</evidence>
<reference evidence="3" key="1">
    <citation type="submission" date="2011-07" db="EMBL/GenBank/DDBJ databases">
        <title>Complete genome sequence of Acetobacterium woodii.</title>
        <authorList>
            <person name="Poehlein A."/>
            <person name="Schmidt S."/>
            <person name="Kaster A.-K."/>
            <person name="Goenrich M."/>
            <person name="Vollmers J."/>
            <person name="Thuermer A."/>
            <person name="Gottschalk G."/>
            <person name="Thauer R.K."/>
            <person name="Daniel R."/>
            <person name="Mueller V."/>
        </authorList>
    </citation>
    <scope>NUCLEOTIDE SEQUENCE [LARGE SCALE GENOMIC DNA]</scope>
    <source>
        <strain evidence="3">ATCC 29683 / DSM 1030 / JCM 2381 / KCTC 1655 / WB1</strain>
    </source>
</reference>
<dbReference type="KEGG" id="awo:Awo_c32180"/>
<dbReference type="Gene3D" id="3.30.450.20">
    <property type="entry name" value="PAS domain"/>
    <property type="match status" value="2"/>
</dbReference>
<reference evidence="2 3" key="2">
    <citation type="journal article" date="2012" name="PLoS ONE">
        <title>An ancient pathway combining carbon dioxide fixation with the generation and utilization of a sodium ion gradient for ATP synthesis.</title>
        <authorList>
            <person name="Poehlein A."/>
            <person name="Schmidt S."/>
            <person name="Kaster A.K."/>
            <person name="Goenrich M."/>
            <person name="Vollmers J."/>
            <person name="Thurmer A."/>
            <person name="Bertsch J."/>
            <person name="Schuchmann K."/>
            <person name="Voigt B."/>
            <person name="Hecker M."/>
            <person name="Daniel R."/>
            <person name="Thauer R.K."/>
            <person name="Gottschalk G."/>
            <person name="Muller V."/>
        </authorList>
    </citation>
    <scope>NUCLEOTIDE SEQUENCE [LARGE SCALE GENOMIC DNA]</scope>
    <source>
        <strain evidence="3">ATCC 29683 / DSM 1030 / JCM 2381 / KCTC 1655 / WB1</strain>
    </source>
</reference>
<sequence>MMTYKQSDFLTYMSDVQECNESISKMDEQWNEIKLLTEINCPRQSLQVLPNMIKIQKSVVALKQELIEALILEKLKKMEQKIVSKTQVAIDILIRNLFERTADIGFLATDSEICRFVENEERSESDLRTILSRMHEYVAKYSVYEDIIVLDTQYQVLANLDEKNKILGKKIKDQNLIRSMNGEQSYLEYYEQSKLQYGNKKSHVFSSRIYSEGSSRVIGLICLCFRFEDEMSQILEKLTDDDEAAIITIIDDKNNVIASSNKNHVPIGIAIEAVESGQNQIVYYCGSRYIAKTVMTKGYQNYFGLGWRGHVMLPLKLAFGENTNLANLDSTIAVELMQQADSFSQELNEIVNEIQTINHALKRIVYNGQIMGKADSRVDVEHARLTPILRALGRMGTNIFQSSVANLFQTVIATSLDNTSFLAALNVEIMDRNLYERANDCRWWALDSTIRGILSKTELSVDDQQRLTDILSGINALYTVYSNLFVFDKTGVIIAVSNPERLEDIGKQLSQPYITDILANTSREKYFVSPFEKTELYDNQQTYIYGASIIDINNNQTVGGIGIVFDSAAQFETMLKESLNTEREAFAVFTDRKKRVIASTNEAITVGKALNLSDKLFAIANGKAQSEVLVYKNSYYSVGYACSSGYREYKRTDGYDNAVIALMFEKIADYQEVRSKKKETYEIEQSDISLSMKYDQKKLATFAINGQIYGLEQSYVIEALEGNKMISVPETSPIIRGVTEFNNQYYAVVDILALFDDHRVNQVVSNLLMLQLSEEEMIAIQVESLGSILEINLKDIQPVEISAAISGIICLTGDSNRTILEIDPQVLLEKLFEQHLEDDLAVVLPLIERIE</sequence>
<dbReference type="Pfam" id="PF01584">
    <property type="entry name" value="CheW"/>
    <property type="match status" value="1"/>
</dbReference>
<accession>H6LJL8</accession>
<dbReference type="GO" id="GO:0007165">
    <property type="term" value="P:signal transduction"/>
    <property type="evidence" value="ECO:0007669"/>
    <property type="project" value="InterPro"/>
</dbReference>
<dbReference type="HOGENOM" id="CLU_015621_0_0_9"/>
<dbReference type="GO" id="GO:0006935">
    <property type="term" value="P:chemotaxis"/>
    <property type="evidence" value="ECO:0007669"/>
    <property type="project" value="InterPro"/>
</dbReference>
<organism evidence="2 3">
    <name type="scientific">Acetobacterium woodii (strain ATCC 29683 / DSM 1030 / JCM 2381 / KCTC 1655 / WB1)</name>
    <dbReference type="NCBI Taxonomy" id="931626"/>
    <lineage>
        <taxon>Bacteria</taxon>
        <taxon>Bacillati</taxon>
        <taxon>Bacillota</taxon>
        <taxon>Clostridia</taxon>
        <taxon>Eubacteriales</taxon>
        <taxon>Eubacteriaceae</taxon>
        <taxon>Acetobacterium</taxon>
    </lineage>
</organism>
<evidence type="ECO:0000259" key="1">
    <source>
        <dbReference type="PROSITE" id="PS50851"/>
    </source>
</evidence>
<dbReference type="SMART" id="SM00260">
    <property type="entry name" value="CheW"/>
    <property type="match status" value="1"/>
</dbReference>
<dbReference type="PROSITE" id="PS50851">
    <property type="entry name" value="CHEW"/>
    <property type="match status" value="1"/>
</dbReference>
<dbReference type="RefSeq" id="WP_014357542.1">
    <property type="nucleotide sequence ID" value="NC_016894.1"/>
</dbReference>
<keyword evidence="3" id="KW-1185">Reference proteome</keyword>
<dbReference type="InterPro" id="IPR002545">
    <property type="entry name" value="CheW-lke_dom"/>
</dbReference>
<dbReference type="Gene3D" id="2.40.50.180">
    <property type="entry name" value="CheA-289, Domain 4"/>
    <property type="match status" value="1"/>
</dbReference>
<dbReference type="eggNOG" id="COG0835">
    <property type="taxonomic scope" value="Bacteria"/>
</dbReference>
<proteinExistence type="predicted"/>
<dbReference type="SUPFAM" id="SSF50341">
    <property type="entry name" value="CheW-like"/>
    <property type="match status" value="1"/>
</dbReference>
<protein>
    <submittedName>
        <fullName evidence="2">Chemotaxis protein CheW6</fullName>
    </submittedName>
</protein>
<dbReference type="STRING" id="931626.Awo_c32180"/>
<dbReference type="EMBL" id="CP002987">
    <property type="protein sequence ID" value="AFA49946.1"/>
    <property type="molecule type" value="Genomic_DNA"/>
</dbReference>
<dbReference type="Gene3D" id="2.30.30.40">
    <property type="entry name" value="SH3 Domains"/>
    <property type="match status" value="1"/>
</dbReference>
<evidence type="ECO:0000313" key="3">
    <source>
        <dbReference type="Proteomes" id="UP000007177"/>
    </source>
</evidence>
<name>H6LJL8_ACEWD</name>
<dbReference type="Proteomes" id="UP000007177">
    <property type="component" value="Chromosome"/>
</dbReference>